<dbReference type="SUPFAM" id="SSF50494">
    <property type="entry name" value="Trypsin-like serine proteases"/>
    <property type="match status" value="1"/>
</dbReference>
<gene>
    <name evidence="7" type="primary">LOC112108736</name>
</gene>
<evidence type="ECO:0000256" key="3">
    <source>
        <dbReference type="ARBA" id="ARBA00022801"/>
    </source>
</evidence>
<sequence length="249" mass="27553">MWVSLRGSAAMAQDIPRMLRGFQCRDHSQPWIAALFDGTRFRCTGTLIHRQWVVTAARCKTGHVRLGEHNLWHLDWSEQLTMSSRVIPHPLYNSSTSQNNIMLVKLLVPAIVNSKVEPLPLPRNCPRPDSTCVLAGWGTSTFQKGRGSRCTGQLLHSDVLLCGNITVLPDSQCQDTRPNRITPNMICAGVVHGGTDSCQGDPGSPLVCQRELQGVASWGFEGCSRPNQTGVFVKVCNYIAWLRETMRSG</sequence>
<keyword evidence="5" id="KW-1015">Disulfide bond</keyword>
<evidence type="ECO:0000259" key="6">
    <source>
        <dbReference type="PROSITE" id="PS50240"/>
    </source>
</evidence>
<feature type="domain" description="Peptidase S1" evidence="6">
    <location>
        <begin position="18"/>
        <end position="247"/>
    </location>
</feature>
<keyword evidence="4" id="KW-0720">Serine protease</keyword>
<dbReference type="CDD" id="cd00190">
    <property type="entry name" value="Tryp_SPc"/>
    <property type="match status" value="1"/>
</dbReference>
<evidence type="ECO:0000313" key="8">
    <source>
        <dbReference type="Proteomes" id="UP000472274"/>
    </source>
</evidence>
<evidence type="ECO:0000256" key="2">
    <source>
        <dbReference type="ARBA" id="ARBA00022670"/>
    </source>
</evidence>
<evidence type="ECO:0000313" key="7">
    <source>
        <dbReference type="Ensembl" id="ENSTMTP00000011573.1"/>
    </source>
</evidence>
<dbReference type="GO" id="GO:0006508">
    <property type="term" value="P:proteolysis"/>
    <property type="evidence" value="ECO:0007669"/>
    <property type="project" value="UniProtKB-KW"/>
</dbReference>
<organism evidence="7 8">
    <name type="scientific">Terrapene triunguis</name>
    <name type="common">Three-toed box turtle</name>
    <dbReference type="NCBI Taxonomy" id="2587831"/>
    <lineage>
        <taxon>Eukaryota</taxon>
        <taxon>Metazoa</taxon>
        <taxon>Chordata</taxon>
        <taxon>Craniata</taxon>
        <taxon>Vertebrata</taxon>
        <taxon>Euteleostomi</taxon>
        <taxon>Archelosauria</taxon>
        <taxon>Testudinata</taxon>
        <taxon>Testudines</taxon>
        <taxon>Cryptodira</taxon>
        <taxon>Durocryptodira</taxon>
        <taxon>Testudinoidea</taxon>
        <taxon>Emydidae</taxon>
        <taxon>Terrapene</taxon>
    </lineage>
</organism>
<dbReference type="PROSITE" id="PS50240">
    <property type="entry name" value="TRYPSIN_DOM"/>
    <property type="match status" value="1"/>
</dbReference>
<dbReference type="InterPro" id="IPR001254">
    <property type="entry name" value="Trypsin_dom"/>
</dbReference>
<dbReference type="InParanoid" id="A0A674ITN6"/>
<dbReference type="Pfam" id="PF00089">
    <property type="entry name" value="Trypsin"/>
    <property type="match status" value="1"/>
</dbReference>
<dbReference type="AlphaFoldDB" id="A0A674ITN6"/>
<keyword evidence="3" id="KW-0378">Hydrolase</keyword>
<evidence type="ECO:0000256" key="1">
    <source>
        <dbReference type="ARBA" id="ARBA00009228"/>
    </source>
</evidence>
<dbReference type="GO" id="GO:0030141">
    <property type="term" value="C:secretory granule"/>
    <property type="evidence" value="ECO:0007669"/>
    <property type="project" value="TreeGrafter"/>
</dbReference>
<dbReference type="GO" id="GO:0004252">
    <property type="term" value="F:serine-type endopeptidase activity"/>
    <property type="evidence" value="ECO:0007669"/>
    <property type="project" value="InterPro"/>
</dbReference>
<dbReference type="PRINTS" id="PR00722">
    <property type="entry name" value="CHYMOTRYPSIN"/>
</dbReference>
<keyword evidence="2" id="KW-0645">Protease</keyword>
<dbReference type="SMART" id="SM00020">
    <property type="entry name" value="Tryp_SPc"/>
    <property type="match status" value="1"/>
</dbReference>
<name>A0A674ITN6_9SAUR</name>
<protein>
    <submittedName>
        <fullName evidence="7">Trypsin-like</fullName>
    </submittedName>
</protein>
<dbReference type="Ensembl" id="ENSTMTT00000011958.1">
    <property type="protein sequence ID" value="ENSTMTP00000011573.1"/>
    <property type="gene ID" value="ENSTMTG00000008333.1"/>
</dbReference>
<dbReference type="InterPro" id="IPR009003">
    <property type="entry name" value="Peptidase_S1_PA"/>
</dbReference>
<proteinExistence type="inferred from homology"/>
<dbReference type="InterPro" id="IPR001314">
    <property type="entry name" value="Peptidase_S1A"/>
</dbReference>
<dbReference type="Proteomes" id="UP000472274">
    <property type="component" value="Unplaced"/>
</dbReference>
<dbReference type="FunFam" id="2.40.10.10:FF:000010">
    <property type="entry name" value="Kallikrein related peptidase 11"/>
    <property type="match status" value="1"/>
</dbReference>
<dbReference type="InterPro" id="IPR043504">
    <property type="entry name" value="Peptidase_S1_PA_chymotrypsin"/>
</dbReference>
<reference evidence="7" key="1">
    <citation type="submission" date="2025-08" db="UniProtKB">
        <authorList>
            <consortium name="Ensembl"/>
        </authorList>
    </citation>
    <scope>IDENTIFICATION</scope>
</reference>
<evidence type="ECO:0000256" key="4">
    <source>
        <dbReference type="ARBA" id="ARBA00022825"/>
    </source>
</evidence>
<dbReference type="Gene3D" id="2.40.10.10">
    <property type="entry name" value="Trypsin-like serine proteases"/>
    <property type="match status" value="2"/>
</dbReference>
<dbReference type="GeneTree" id="ENSGT01020000230389"/>
<dbReference type="PANTHER" id="PTHR24271:SF48">
    <property type="entry name" value="KALLIKREIN-14"/>
    <property type="match status" value="1"/>
</dbReference>
<evidence type="ECO:0000256" key="5">
    <source>
        <dbReference type="ARBA" id="ARBA00023157"/>
    </source>
</evidence>
<dbReference type="PANTHER" id="PTHR24271">
    <property type="entry name" value="KALLIKREIN-RELATED"/>
    <property type="match status" value="1"/>
</dbReference>
<keyword evidence="8" id="KW-1185">Reference proteome</keyword>
<reference evidence="7" key="2">
    <citation type="submission" date="2025-09" db="UniProtKB">
        <authorList>
            <consortium name="Ensembl"/>
        </authorList>
    </citation>
    <scope>IDENTIFICATION</scope>
</reference>
<comment type="similarity">
    <text evidence="1">Belongs to the peptidase S1 family. Snake venom subfamily.</text>
</comment>
<accession>A0A674ITN6</accession>